<sequence length="423" mass="49792">MSLNDCIINLLNLKDENIKFDDNFYSEETIDHVESKMFHGILSYTPDACYNCGHVMDNNIIKHGFKTSTIKIPKVSGFNAYLKLKKQRYYCKHCNSTFTLKTNIVNKNCYISNNTKVSIALSAKDKLSEKDIAKNHNVSHLTVNRVIDSFYQHYKPKFNYLPKHLCFDEFKSVKSADGAMSFIFCDADTGQIVDIVEDRRLHVLNNYFMKYSKAARNAVRTVVIDMYSPYISLIKSIFPKAKIIIDKFHIIQLFSRALNKTRIKIMNKDKKNYNKFKKYWKLLLKDTSSINYTTYNYHRSFKKPMREIDIINYLIDLDPELKATYELYHDIRYCIKHKDFSLLNRTLSNVNNLISDYMKTSVKTLQKYIGYIENSFIYDYTNGILEGINNKIKVIKRIAFGYRSFYHFRNRILITQNLATLKA</sequence>
<dbReference type="RefSeq" id="WP_065820866.1">
    <property type="nucleotide sequence ID" value="NZ_CP014673.1"/>
</dbReference>
<dbReference type="AlphaFoldDB" id="A0A1B1YLK6"/>
<name>A0A1B1YLK6_THEST</name>
<dbReference type="InterPro" id="IPR002560">
    <property type="entry name" value="Transposase_DDE"/>
</dbReference>
<dbReference type="NCBIfam" id="NF033550">
    <property type="entry name" value="transpos_ISL3"/>
    <property type="match status" value="1"/>
</dbReference>
<gene>
    <name evidence="3" type="ORF">CSTERLE_08455</name>
</gene>
<reference evidence="3 4" key="1">
    <citation type="submission" date="2016-02" db="EMBL/GenBank/DDBJ databases">
        <title>Comparison of Clostridium stercorarium subspecies using comparative genomics and transcriptomics.</title>
        <authorList>
            <person name="Schellenberg J."/>
            <person name="Thallinger G."/>
            <person name="Levin D.B."/>
            <person name="Zhang X."/>
            <person name="Alvare G."/>
            <person name="Fristensky B."/>
            <person name="Sparling R."/>
        </authorList>
    </citation>
    <scope>NUCLEOTIDE SEQUENCE [LARGE SCALE GENOMIC DNA]</scope>
    <source>
        <strain evidence="3 4">DSM 9219</strain>
    </source>
</reference>
<proteinExistence type="predicted"/>
<protein>
    <submittedName>
        <fullName evidence="3">Transposase</fullName>
    </submittedName>
</protein>
<dbReference type="EMBL" id="CP014673">
    <property type="protein sequence ID" value="ANX01604.1"/>
    <property type="molecule type" value="Genomic_DNA"/>
</dbReference>
<evidence type="ECO:0000259" key="2">
    <source>
        <dbReference type="Pfam" id="PF14690"/>
    </source>
</evidence>
<evidence type="ECO:0000259" key="1">
    <source>
        <dbReference type="Pfam" id="PF01610"/>
    </source>
</evidence>
<dbReference type="Pfam" id="PF01610">
    <property type="entry name" value="DDE_Tnp_ISL3"/>
    <property type="match status" value="1"/>
</dbReference>
<dbReference type="Pfam" id="PF14690">
    <property type="entry name" value="Zn_ribbon_ISL3"/>
    <property type="match status" value="1"/>
</dbReference>
<dbReference type="InterPro" id="IPR029261">
    <property type="entry name" value="Transposase_Znf"/>
</dbReference>
<dbReference type="Proteomes" id="UP000092931">
    <property type="component" value="Chromosome"/>
</dbReference>
<dbReference type="PANTHER" id="PTHR33498">
    <property type="entry name" value="TRANSPOSASE FOR INSERTION SEQUENCE ELEMENT IS1557"/>
    <property type="match status" value="1"/>
</dbReference>
<dbReference type="PANTHER" id="PTHR33498:SF1">
    <property type="entry name" value="TRANSPOSASE FOR INSERTION SEQUENCE ELEMENT IS1557"/>
    <property type="match status" value="1"/>
</dbReference>
<accession>A0A1B1YLK6</accession>
<feature type="domain" description="Transposase IS204/IS1001/IS1096/IS1165 zinc-finger" evidence="2">
    <location>
        <begin position="46"/>
        <end position="94"/>
    </location>
</feature>
<feature type="domain" description="Transposase IS204/IS1001/IS1096/IS1165 DDE" evidence="1">
    <location>
        <begin position="165"/>
        <end position="412"/>
    </location>
</feature>
<dbReference type="InterPro" id="IPR047951">
    <property type="entry name" value="Transpos_ISL3"/>
</dbReference>
<evidence type="ECO:0000313" key="3">
    <source>
        <dbReference type="EMBL" id="ANX01604.1"/>
    </source>
</evidence>
<evidence type="ECO:0000313" key="4">
    <source>
        <dbReference type="Proteomes" id="UP000092931"/>
    </source>
</evidence>
<organism evidence="3 4">
    <name type="scientific">Thermoclostridium stercorarium subsp. leptospartum DSM 9219</name>
    <dbReference type="NCBI Taxonomy" id="1346611"/>
    <lineage>
        <taxon>Bacteria</taxon>
        <taxon>Bacillati</taxon>
        <taxon>Bacillota</taxon>
        <taxon>Clostridia</taxon>
        <taxon>Eubacteriales</taxon>
        <taxon>Oscillospiraceae</taxon>
        <taxon>Thermoclostridium</taxon>
    </lineage>
</organism>